<keyword evidence="8" id="KW-1185">Reference proteome</keyword>
<dbReference type="InterPro" id="IPR010987">
    <property type="entry name" value="Glutathione-S-Trfase_C-like"/>
</dbReference>
<evidence type="ECO:0000313" key="7">
    <source>
        <dbReference type="EMBL" id="KAK7390465.1"/>
    </source>
</evidence>
<dbReference type="PANTHER" id="PTHR11260">
    <property type="entry name" value="GLUTATHIONE S-TRANSFERASE, GST, SUPERFAMILY, GST DOMAIN CONTAINING"/>
    <property type="match status" value="1"/>
</dbReference>
<dbReference type="AlphaFoldDB" id="A0AAN9XFM7"/>
<dbReference type="PROSITE" id="PS50404">
    <property type="entry name" value="GST_NTER"/>
    <property type="match status" value="1"/>
</dbReference>
<dbReference type="InterPro" id="IPR040079">
    <property type="entry name" value="Glutathione_S-Trfase"/>
</dbReference>
<comment type="caution">
    <text evidence="7">The sequence shown here is derived from an EMBL/GenBank/DDBJ whole genome shotgun (WGS) entry which is preliminary data.</text>
</comment>
<gene>
    <name evidence="7" type="ORF">VNO78_25771</name>
</gene>
<dbReference type="Pfam" id="PF02798">
    <property type="entry name" value="GST_N"/>
    <property type="match status" value="1"/>
</dbReference>
<feature type="domain" description="GST N-terminal" evidence="5">
    <location>
        <begin position="1"/>
        <end position="52"/>
    </location>
</feature>
<dbReference type="EMBL" id="JAYMYS010000006">
    <property type="protein sequence ID" value="KAK7390465.1"/>
    <property type="molecule type" value="Genomic_DNA"/>
</dbReference>
<sequence>MAENQKEEVKLLGVVGRPFVYRKVPVLVHKGQPIIDSLVILEYIDDTWKQNQPILPQEPYARALARFWAKFIDENCLSAVWKSASTFDAKERDKAIEESQEVLHILENELKGKFFGGEAFGFVDIVGTFIAFWLTAIEKLVGL</sequence>
<dbReference type="Gene3D" id="3.40.30.10">
    <property type="entry name" value="Glutaredoxin"/>
    <property type="match status" value="1"/>
</dbReference>
<organism evidence="7 8">
    <name type="scientific">Psophocarpus tetragonolobus</name>
    <name type="common">Winged bean</name>
    <name type="synonym">Dolichos tetragonolobus</name>
    <dbReference type="NCBI Taxonomy" id="3891"/>
    <lineage>
        <taxon>Eukaryota</taxon>
        <taxon>Viridiplantae</taxon>
        <taxon>Streptophyta</taxon>
        <taxon>Embryophyta</taxon>
        <taxon>Tracheophyta</taxon>
        <taxon>Spermatophyta</taxon>
        <taxon>Magnoliopsida</taxon>
        <taxon>eudicotyledons</taxon>
        <taxon>Gunneridae</taxon>
        <taxon>Pentapetalae</taxon>
        <taxon>rosids</taxon>
        <taxon>fabids</taxon>
        <taxon>Fabales</taxon>
        <taxon>Fabaceae</taxon>
        <taxon>Papilionoideae</taxon>
        <taxon>50 kb inversion clade</taxon>
        <taxon>NPAAA clade</taxon>
        <taxon>indigoferoid/millettioid clade</taxon>
        <taxon>Phaseoleae</taxon>
        <taxon>Psophocarpus</taxon>
    </lineage>
</organism>
<accession>A0AAN9XFM7</accession>
<evidence type="ECO:0000256" key="3">
    <source>
        <dbReference type="ARBA" id="ARBA00047960"/>
    </source>
</evidence>
<dbReference type="CDD" id="cd03185">
    <property type="entry name" value="GST_C_Tau"/>
    <property type="match status" value="1"/>
</dbReference>
<proteinExistence type="inferred from homology"/>
<dbReference type="PROSITE" id="PS50405">
    <property type="entry name" value="GST_CTER"/>
    <property type="match status" value="1"/>
</dbReference>
<comment type="similarity">
    <text evidence="4">Belongs to the GST superfamily.</text>
</comment>
<dbReference type="GO" id="GO:0004364">
    <property type="term" value="F:glutathione transferase activity"/>
    <property type="evidence" value="ECO:0007669"/>
    <property type="project" value="UniProtKB-EC"/>
</dbReference>
<dbReference type="SUPFAM" id="SSF52833">
    <property type="entry name" value="Thioredoxin-like"/>
    <property type="match status" value="1"/>
</dbReference>
<dbReference type="EC" id="2.5.1.18" evidence="1"/>
<dbReference type="SUPFAM" id="SSF47616">
    <property type="entry name" value="GST C-terminal domain-like"/>
    <property type="match status" value="1"/>
</dbReference>
<evidence type="ECO:0000256" key="4">
    <source>
        <dbReference type="RuleBase" id="RU003494"/>
    </source>
</evidence>
<dbReference type="GO" id="GO:0005737">
    <property type="term" value="C:cytoplasm"/>
    <property type="evidence" value="ECO:0007669"/>
    <property type="project" value="TreeGrafter"/>
</dbReference>
<evidence type="ECO:0000256" key="1">
    <source>
        <dbReference type="ARBA" id="ARBA00012452"/>
    </source>
</evidence>
<feature type="domain" description="GST C-terminal" evidence="6">
    <location>
        <begin position="58"/>
        <end position="143"/>
    </location>
</feature>
<dbReference type="InterPro" id="IPR045074">
    <property type="entry name" value="GST_C_Tau"/>
</dbReference>
<dbReference type="InterPro" id="IPR045073">
    <property type="entry name" value="Omega/Tau-like"/>
</dbReference>
<dbReference type="SFLD" id="SFLDS00019">
    <property type="entry name" value="Glutathione_Transferase_(cytos"/>
    <property type="match status" value="1"/>
</dbReference>
<keyword evidence="2" id="KW-0808">Transferase</keyword>
<dbReference type="PANTHER" id="PTHR11260:SF676">
    <property type="entry name" value="GLUTATHIONE S-TRANSFERASE U8"/>
    <property type="match status" value="1"/>
</dbReference>
<dbReference type="InterPro" id="IPR004046">
    <property type="entry name" value="GST_C"/>
</dbReference>
<dbReference type="InterPro" id="IPR004045">
    <property type="entry name" value="Glutathione_S-Trfase_N"/>
</dbReference>
<dbReference type="GO" id="GO:0006749">
    <property type="term" value="P:glutathione metabolic process"/>
    <property type="evidence" value="ECO:0007669"/>
    <property type="project" value="InterPro"/>
</dbReference>
<dbReference type="InterPro" id="IPR036249">
    <property type="entry name" value="Thioredoxin-like_sf"/>
</dbReference>
<dbReference type="Pfam" id="PF00043">
    <property type="entry name" value="GST_C"/>
    <property type="match status" value="1"/>
</dbReference>
<protein>
    <recommendedName>
        <fullName evidence="1">glutathione transferase</fullName>
        <ecNumber evidence="1">2.5.1.18</ecNumber>
    </recommendedName>
</protein>
<evidence type="ECO:0000313" key="8">
    <source>
        <dbReference type="Proteomes" id="UP001386955"/>
    </source>
</evidence>
<name>A0AAN9XFM7_PSOTE</name>
<evidence type="ECO:0000259" key="5">
    <source>
        <dbReference type="PROSITE" id="PS50404"/>
    </source>
</evidence>
<dbReference type="Proteomes" id="UP001386955">
    <property type="component" value="Unassembled WGS sequence"/>
</dbReference>
<dbReference type="InterPro" id="IPR036282">
    <property type="entry name" value="Glutathione-S-Trfase_C_sf"/>
</dbReference>
<evidence type="ECO:0000256" key="2">
    <source>
        <dbReference type="ARBA" id="ARBA00022679"/>
    </source>
</evidence>
<reference evidence="7 8" key="1">
    <citation type="submission" date="2024-01" db="EMBL/GenBank/DDBJ databases">
        <title>The genomes of 5 underutilized Papilionoideae crops provide insights into root nodulation and disease resistanc.</title>
        <authorList>
            <person name="Jiang F."/>
        </authorList>
    </citation>
    <scope>NUCLEOTIDE SEQUENCE [LARGE SCALE GENOMIC DNA]</scope>
    <source>
        <strain evidence="7">DUOXIRENSHENG_FW03</strain>
        <tissue evidence="7">Leaves</tissue>
    </source>
</reference>
<dbReference type="Gene3D" id="1.20.1050.10">
    <property type="match status" value="1"/>
</dbReference>
<comment type="catalytic activity">
    <reaction evidence="3">
        <text>RX + glutathione = an S-substituted glutathione + a halide anion + H(+)</text>
        <dbReference type="Rhea" id="RHEA:16437"/>
        <dbReference type="ChEBI" id="CHEBI:15378"/>
        <dbReference type="ChEBI" id="CHEBI:16042"/>
        <dbReference type="ChEBI" id="CHEBI:17792"/>
        <dbReference type="ChEBI" id="CHEBI:57925"/>
        <dbReference type="ChEBI" id="CHEBI:90779"/>
        <dbReference type="EC" id="2.5.1.18"/>
    </reaction>
</comment>
<evidence type="ECO:0000259" key="6">
    <source>
        <dbReference type="PROSITE" id="PS50405"/>
    </source>
</evidence>